<feature type="region of interest" description="Disordered" evidence="1">
    <location>
        <begin position="870"/>
        <end position="921"/>
    </location>
</feature>
<keyword evidence="3" id="KW-0732">Signal</keyword>
<feature type="compositionally biased region" description="Basic and acidic residues" evidence="1">
    <location>
        <begin position="64"/>
        <end position="78"/>
    </location>
</feature>
<feature type="compositionally biased region" description="Polar residues" evidence="1">
    <location>
        <begin position="130"/>
        <end position="144"/>
    </location>
</feature>
<feature type="region of interest" description="Disordered" evidence="1">
    <location>
        <begin position="1870"/>
        <end position="1897"/>
    </location>
</feature>
<dbReference type="EMBL" id="CANHGI010000001">
    <property type="protein sequence ID" value="CAI5439306.1"/>
    <property type="molecule type" value="Genomic_DNA"/>
</dbReference>
<proteinExistence type="predicted"/>
<gene>
    <name evidence="4" type="ORF">CAMP_LOCUS1943</name>
</gene>
<name>A0A9P1I6Z7_9PELO</name>
<evidence type="ECO:0000256" key="3">
    <source>
        <dbReference type="SAM" id="SignalP"/>
    </source>
</evidence>
<feature type="region of interest" description="Disordered" evidence="1">
    <location>
        <begin position="2156"/>
        <end position="2260"/>
    </location>
</feature>
<reference evidence="4" key="1">
    <citation type="submission" date="2022-11" db="EMBL/GenBank/DDBJ databases">
        <authorList>
            <person name="Kikuchi T."/>
        </authorList>
    </citation>
    <scope>NUCLEOTIDE SEQUENCE</scope>
    <source>
        <strain evidence="4">PS1010</strain>
    </source>
</reference>
<evidence type="ECO:0000256" key="1">
    <source>
        <dbReference type="SAM" id="MobiDB-lite"/>
    </source>
</evidence>
<feature type="region of interest" description="Disordered" evidence="1">
    <location>
        <begin position="20"/>
        <end position="176"/>
    </location>
</feature>
<feature type="chain" id="PRO_5040218851" description="VWFA domain-containing protein" evidence="3">
    <location>
        <begin position="19"/>
        <end position="2260"/>
    </location>
</feature>
<feature type="compositionally biased region" description="Basic residues" evidence="1">
    <location>
        <begin position="893"/>
        <end position="903"/>
    </location>
</feature>
<feature type="region of interest" description="Disordered" evidence="1">
    <location>
        <begin position="1563"/>
        <end position="1584"/>
    </location>
</feature>
<feature type="compositionally biased region" description="Basic residues" evidence="1">
    <location>
        <begin position="2198"/>
        <end position="2208"/>
    </location>
</feature>
<feature type="transmembrane region" description="Helical" evidence="2">
    <location>
        <begin position="2114"/>
        <end position="2140"/>
    </location>
</feature>
<evidence type="ECO:0000256" key="2">
    <source>
        <dbReference type="SAM" id="Phobius"/>
    </source>
</evidence>
<keyword evidence="2" id="KW-1133">Transmembrane helix</keyword>
<feature type="compositionally biased region" description="Basic residues" evidence="1">
    <location>
        <begin position="911"/>
        <end position="921"/>
    </location>
</feature>
<feature type="compositionally biased region" description="Basic and acidic residues" evidence="1">
    <location>
        <begin position="85"/>
        <end position="129"/>
    </location>
</feature>
<evidence type="ECO:0000313" key="4">
    <source>
        <dbReference type="EMBL" id="CAI5439306.1"/>
    </source>
</evidence>
<feature type="compositionally biased region" description="Low complexity" evidence="1">
    <location>
        <begin position="870"/>
        <end position="892"/>
    </location>
</feature>
<protein>
    <recommendedName>
        <fullName evidence="6">VWFA domain-containing protein</fullName>
    </recommendedName>
</protein>
<keyword evidence="5" id="KW-1185">Reference proteome</keyword>
<accession>A0A9P1I6Z7</accession>
<organism evidence="4 5">
    <name type="scientific">Caenorhabditis angaria</name>
    <dbReference type="NCBI Taxonomy" id="860376"/>
    <lineage>
        <taxon>Eukaryota</taxon>
        <taxon>Metazoa</taxon>
        <taxon>Ecdysozoa</taxon>
        <taxon>Nematoda</taxon>
        <taxon>Chromadorea</taxon>
        <taxon>Rhabditida</taxon>
        <taxon>Rhabditina</taxon>
        <taxon>Rhabditomorpha</taxon>
        <taxon>Rhabditoidea</taxon>
        <taxon>Rhabditidae</taxon>
        <taxon>Peloderinae</taxon>
        <taxon>Caenorhabditis</taxon>
    </lineage>
</organism>
<evidence type="ECO:0000313" key="5">
    <source>
        <dbReference type="Proteomes" id="UP001152747"/>
    </source>
</evidence>
<feature type="region of interest" description="Disordered" evidence="1">
    <location>
        <begin position="1775"/>
        <end position="1815"/>
    </location>
</feature>
<keyword evidence="2" id="KW-0472">Membrane</keyword>
<feature type="compositionally biased region" description="Polar residues" evidence="1">
    <location>
        <begin position="2251"/>
        <end position="2260"/>
    </location>
</feature>
<feature type="compositionally biased region" description="Pro residues" evidence="1">
    <location>
        <begin position="2185"/>
        <end position="2197"/>
    </location>
</feature>
<feature type="compositionally biased region" description="Basic and acidic residues" evidence="1">
    <location>
        <begin position="1573"/>
        <end position="1582"/>
    </location>
</feature>
<feature type="compositionally biased region" description="Basic and acidic residues" evidence="1">
    <location>
        <begin position="1791"/>
        <end position="1805"/>
    </location>
</feature>
<sequence length="2260" mass="253265">MICSYFLLILLLFDPTAGFETENRPESWSDGTEKPGNYPEDKPDRPPEENWTKEPEKPGNYPDNKTDVPDKPGEENWTEKPGNQSDEKPDGSEKPPEETWTKEPEKPGNYPDDKPQGTEKPERPPEENWTKNPDNYPDDTSNGSEKPGEESWTKQPDRPYPIPSPETENLEEDYETPCYPIDYPGRLIPRLVIFVIDRSQEELELRQPLRRIFDEMSCLLPNSTDLRTLFMDISSLNSTDEGFQFGRIEDSAEYFERFENQSELDFRTIEQRFEYAMEKLNESGIHQYFPIIKFIHLDIETYENEAEVAIVEKPRKKRISTTTFAQIISAYPEISKVATSSAIQLVRQFNNVQIAESSIGVKTQQKFEKVSSKAKDKIPEKLQTTLKDIAKEVVPELLAGNEGKAAENLVAYIIDKSKENAKENEAVKKTIEEIQKMIKPKDGQQSAIIDLNDATNIITSATSGNWLDLTKNVFKVGKKVAKHQGWDKKVKKGMDKLIKSKFPKLAKKIDCIVPQIGEKGKKIKEFYDDFVSKHPEVKDLISFNGVPLEQKLVDGGKMGVGMIIDGIFEEIDPDLTDVSDGVKNVMNSHMVEMEMAEVEIKTTETTIIKIPTENHNVHQQKVEQGLNVGKQLFGFVVDRGNDDDVNDAIFSTIEQATCLIKDSKDVKGTILDISDKTSSDSPISIDDIGKLGKELLKNYGKKTFSTDDIGTRFADTIKKLADGETPDVYDAINLFVPDFPNGGNGENLKKIFDMVMKGKSANLRDKIKFNNIPLKYGKLPSGKTSIGMPGLGDIGPILSNIPAPVIDVLANLLETAVPGITTILPIPIPNIPNILDLPNVPSFPNIPGLPNFPKIPDLLDIPDIPNWPNINLPDLPNPNSGGSKPDSNTNSKPKSKSTQKTKRPRSDSRQKSKNNRKKRCSNLKTALSIGKKLFAFVVDRGTDEEVTDGIFTTVQELICLIPSSNSTNSTNSTESTKGTILDTSDTQSINDLLSIDSIDKLPEKLAKISGKKAISQEGFGSRFGKVLKKLLQGNTPDLFDAIDIIAPELPNGVTESALKKVFNKVLDKYPTDIKKKVKLNSIPFEFGMDPDGTLTVGLPDVGKIDVDLPEITKKQKKKLYEIWKKIEPKITDPDDQSSNQNQQPEKEKKNKCKSRKTTPLLVGKTLFVMFVERNLGKEYVEPISLILKQIACQIPDASDTEGTIIDLTNQQTIDQPKTIDTIRKWGPKIEDLVRQTPKTSQNTNEIGKLFVDALEKFAKSQIPKEFDNIEVLTSNLPGADSDLWKKGFETVMKLLPDNVKEKYRLRNFPLDFKAKNVEIPEGVKIDTEEIFPDVTKKLFKEILNKLDPKITEQKSESEQKPKKRCKSKQTAAFNIGKKLFGLVVDRGNDKDFTLPLFDVMEEVSCLLPDAPDLKAMILDISNMNPTINVDTIGKLGETLRNSKNKKSISNKDIASRFFDTLQKIKDAGLFDDYDWIELLNPNFPNGGSGDNFKKVYEQFLKSNPNVEDKVRFNNIPLNFGVSASGIPTIGLPGVGDVDLNSPALPPYLKDKIKDALRKIDSKIVKKPKSTQPQDEKNRERSCKPKTTAALNIGKKLIGIILDQGFDEEITNPILTTMEQLVCKVPNAPEIKGQVVDISDMDTISLPSNIGTILELGPEILKRMGKRSNSPLDAPNRFFKALELLASSGILDGFDSVNLFVPTLPGFSGIGLGIPGIPVVLPVGLPIIPPIPGVPGLDGFIKALGMIFDVFPNLRPKITLNGVNFKFKLKIPPTGNGPNIEVDSPSSEDLDETLKKSDPKVEKNGESQEPDESEKCNKLTKVGVEAVKQLYIFITDQDSNNEIQEKVWELIEQAICSASKNDDGMVIDPINGASDIGSMEETEEKVKKNKEKSNRKKDSKCKRIQKVLGKLDGVIKNVTKLYKKIHIVVPMVNSTVLNDINMKINQSLTIASNMSNYAANTDFCNWKAMLMNWTKRLKDSGVKQRIEYIQIPLKVVQINETEASLVLEVENSTKTVEIRKLNMQEIEEEVVIYETNYTNSTNNVPPDFGGFWEGTYQNTYDPEKTNTKPVKELPREVRVEITHKVNESIIRSYYERTVYIESEQQIEEKVETSNWLLWLIIIIVILLLLIICCILICIYCCCCGPIAVMKEEEDEEEEEKEKEKEKEVVPTPIPKTTSNSMKEDIPPIPTTPPSPPPRPRPRPKKKKQAKLAPFFDAKYYRVSRNPSVPPTPPPAKDVFSAENEKKEIPKNATRSQRLYKS</sequence>
<feature type="region of interest" description="Disordered" evidence="1">
    <location>
        <begin position="1130"/>
        <end position="1154"/>
    </location>
</feature>
<evidence type="ECO:0008006" key="6">
    <source>
        <dbReference type="Google" id="ProtNLM"/>
    </source>
</evidence>
<feature type="compositionally biased region" description="Basic residues" evidence="1">
    <location>
        <begin position="1886"/>
        <end position="1897"/>
    </location>
</feature>
<feature type="signal peptide" evidence="3">
    <location>
        <begin position="1"/>
        <end position="18"/>
    </location>
</feature>
<feature type="compositionally biased region" description="Basic and acidic residues" evidence="1">
    <location>
        <begin position="146"/>
        <end position="157"/>
    </location>
</feature>
<comment type="caution">
    <text evidence="4">The sequence shown here is derived from an EMBL/GenBank/DDBJ whole genome shotgun (WGS) entry which is preliminary data.</text>
</comment>
<dbReference type="Proteomes" id="UP001152747">
    <property type="component" value="Unassembled WGS sequence"/>
</dbReference>
<keyword evidence="2" id="KW-0812">Transmembrane</keyword>
<feature type="compositionally biased region" description="Basic and acidic residues" evidence="1">
    <location>
        <begin position="21"/>
        <end position="57"/>
    </location>
</feature>